<protein>
    <submittedName>
        <fullName evidence="3">SDR family NAD(P)-dependent oxidoreductase</fullName>
    </submittedName>
</protein>
<keyword evidence="4" id="KW-1185">Reference proteome</keyword>
<reference evidence="3 4" key="1">
    <citation type="submission" date="2024-04" db="EMBL/GenBank/DDBJ databases">
        <title>Polymorphospora sp. isolated from Baiyangdian Lake in Xiong'an New Area.</title>
        <authorList>
            <person name="Zhang X."/>
            <person name="Liu J."/>
        </authorList>
    </citation>
    <scope>NUCLEOTIDE SEQUENCE [LARGE SCALE GENOMIC DNA]</scope>
    <source>
        <strain evidence="3 4">2-325</strain>
    </source>
</reference>
<dbReference type="Gene3D" id="3.40.50.720">
    <property type="entry name" value="NAD(P)-binding Rossmann-like Domain"/>
    <property type="match status" value="1"/>
</dbReference>
<dbReference type="SUPFAM" id="SSF51735">
    <property type="entry name" value="NAD(P)-binding Rossmann-fold domains"/>
    <property type="match status" value="1"/>
</dbReference>
<dbReference type="PROSITE" id="PS00061">
    <property type="entry name" value="ADH_SHORT"/>
    <property type="match status" value="1"/>
</dbReference>
<proteinExistence type="inferred from homology"/>
<comment type="similarity">
    <text evidence="1">Belongs to the short-chain dehydrogenases/reductases (SDR) family.</text>
</comment>
<feature type="domain" description="Ketoreductase" evidence="2">
    <location>
        <begin position="7"/>
        <end position="191"/>
    </location>
</feature>
<dbReference type="Pfam" id="PF13561">
    <property type="entry name" value="adh_short_C2"/>
    <property type="match status" value="1"/>
</dbReference>
<evidence type="ECO:0000313" key="4">
    <source>
        <dbReference type="Proteomes" id="UP001582793"/>
    </source>
</evidence>
<sequence>MNRYTGRVAMVTGAGQGLGRAIAERLAAEGADLALGDRNAGTVKEAAAAIADSTGATVVPSAVDVTDAAAVRTWFGSTLDDFGQVDVLVNNAGVFRDSRLEFMTDDDWTTVVDVNLRGAFHCGRAVFGHMKQRGYGRILSLSSMSWRGNFGQVNYAAAKAGVVGLARTIALEGAGHGVTSNVIAPGLIDTPMLAAMDARARDKLAGRVPARRIGRPAEIAAAAAYLCAEEAAFVTGVVLDVDGGISIGSSLR</sequence>
<dbReference type="PANTHER" id="PTHR42879">
    <property type="entry name" value="3-OXOACYL-(ACYL-CARRIER-PROTEIN) REDUCTASE"/>
    <property type="match status" value="1"/>
</dbReference>
<dbReference type="PRINTS" id="PR00081">
    <property type="entry name" value="GDHRDH"/>
</dbReference>
<gene>
    <name evidence="3" type="ORF">AAFH96_32040</name>
</gene>
<evidence type="ECO:0000313" key="3">
    <source>
        <dbReference type="EMBL" id="MFB6397688.1"/>
    </source>
</evidence>
<dbReference type="InterPro" id="IPR020904">
    <property type="entry name" value="Sc_DH/Rdtase_CS"/>
</dbReference>
<dbReference type="RefSeq" id="WP_375736686.1">
    <property type="nucleotide sequence ID" value="NZ_JBCGDC010000160.1"/>
</dbReference>
<dbReference type="InterPro" id="IPR036291">
    <property type="entry name" value="NAD(P)-bd_dom_sf"/>
</dbReference>
<dbReference type="Proteomes" id="UP001582793">
    <property type="component" value="Unassembled WGS sequence"/>
</dbReference>
<dbReference type="SMART" id="SM00822">
    <property type="entry name" value="PKS_KR"/>
    <property type="match status" value="1"/>
</dbReference>
<dbReference type="InterPro" id="IPR050259">
    <property type="entry name" value="SDR"/>
</dbReference>
<evidence type="ECO:0000256" key="1">
    <source>
        <dbReference type="ARBA" id="ARBA00006484"/>
    </source>
</evidence>
<accession>A0ABV5D0A5</accession>
<dbReference type="PRINTS" id="PR00080">
    <property type="entry name" value="SDRFAMILY"/>
</dbReference>
<comment type="caution">
    <text evidence="3">The sequence shown here is derived from an EMBL/GenBank/DDBJ whole genome shotgun (WGS) entry which is preliminary data.</text>
</comment>
<organism evidence="3 4">
    <name type="scientific">Polymorphospora lycopeni</name>
    <dbReference type="NCBI Taxonomy" id="3140240"/>
    <lineage>
        <taxon>Bacteria</taxon>
        <taxon>Bacillati</taxon>
        <taxon>Actinomycetota</taxon>
        <taxon>Actinomycetes</taxon>
        <taxon>Micromonosporales</taxon>
        <taxon>Micromonosporaceae</taxon>
        <taxon>Polymorphospora</taxon>
    </lineage>
</organism>
<dbReference type="InterPro" id="IPR057326">
    <property type="entry name" value="KR_dom"/>
</dbReference>
<name>A0ABV5D0A5_9ACTN</name>
<evidence type="ECO:0000259" key="2">
    <source>
        <dbReference type="SMART" id="SM00822"/>
    </source>
</evidence>
<dbReference type="EMBL" id="JBCGDC010000160">
    <property type="protein sequence ID" value="MFB6397688.1"/>
    <property type="molecule type" value="Genomic_DNA"/>
</dbReference>
<dbReference type="PANTHER" id="PTHR42879:SF2">
    <property type="entry name" value="3-OXOACYL-[ACYL-CARRIER-PROTEIN] REDUCTASE FABG"/>
    <property type="match status" value="1"/>
</dbReference>
<dbReference type="InterPro" id="IPR002347">
    <property type="entry name" value="SDR_fam"/>
</dbReference>
<dbReference type="NCBIfam" id="NF009466">
    <property type="entry name" value="PRK12826.1-2"/>
    <property type="match status" value="1"/>
</dbReference>